<evidence type="ECO:0000256" key="2">
    <source>
        <dbReference type="PROSITE-ProRule" id="PRU00708"/>
    </source>
</evidence>
<sequence>MKIFIEMLDSGLRLDVATVASILPAIFDLKDFGNCREILGYSYRNGLEPDKRVKNALISVYTKLNLIQNAFQIFGNMKNRDVISWSSMTVGFVQNDLFNEALDTFRNMIRDQAQPNPISITSILSACAGAQIIESGCVNLGYYVLLSNILADYGRWEVEAMRKLMTERRVRKVAGCSWIEVNKSVHSFVVRERAHPEWGSIFDMLRRLNE</sequence>
<name>A0A822YUN7_NELNU</name>
<dbReference type="PANTHER" id="PTHR47926">
    <property type="entry name" value="PENTATRICOPEPTIDE REPEAT-CONTAINING PROTEIN"/>
    <property type="match status" value="1"/>
</dbReference>
<evidence type="ECO:0000313" key="3">
    <source>
        <dbReference type="EMBL" id="DAD37804.1"/>
    </source>
</evidence>
<feature type="repeat" description="PPR" evidence="2">
    <location>
        <begin position="81"/>
        <end position="115"/>
    </location>
</feature>
<dbReference type="InterPro" id="IPR002885">
    <property type="entry name" value="PPR_rpt"/>
</dbReference>
<dbReference type="Pfam" id="PF13812">
    <property type="entry name" value="PPR_3"/>
    <property type="match status" value="1"/>
</dbReference>
<evidence type="ECO:0000313" key="4">
    <source>
        <dbReference type="Proteomes" id="UP000607653"/>
    </source>
</evidence>
<dbReference type="Gene3D" id="1.25.40.10">
    <property type="entry name" value="Tetratricopeptide repeat domain"/>
    <property type="match status" value="1"/>
</dbReference>
<reference evidence="3 4" key="1">
    <citation type="journal article" date="2020" name="Mol. Biol. Evol.">
        <title>Distinct Expression and Methylation Patterns for Genes with Different Fates following a Single Whole-Genome Duplication in Flowering Plants.</title>
        <authorList>
            <person name="Shi T."/>
            <person name="Rahmani R.S."/>
            <person name="Gugger P.F."/>
            <person name="Wang M."/>
            <person name="Li H."/>
            <person name="Zhang Y."/>
            <person name="Li Z."/>
            <person name="Wang Q."/>
            <person name="Van de Peer Y."/>
            <person name="Marchal K."/>
            <person name="Chen J."/>
        </authorList>
    </citation>
    <scope>NUCLEOTIDE SEQUENCE [LARGE SCALE GENOMIC DNA]</scope>
    <source>
        <tissue evidence="3">Leaf</tissue>
    </source>
</reference>
<dbReference type="GO" id="GO:0003723">
    <property type="term" value="F:RNA binding"/>
    <property type="evidence" value="ECO:0007669"/>
    <property type="project" value="InterPro"/>
</dbReference>
<organism evidence="3 4">
    <name type="scientific">Nelumbo nucifera</name>
    <name type="common">Sacred lotus</name>
    <dbReference type="NCBI Taxonomy" id="4432"/>
    <lineage>
        <taxon>Eukaryota</taxon>
        <taxon>Viridiplantae</taxon>
        <taxon>Streptophyta</taxon>
        <taxon>Embryophyta</taxon>
        <taxon>Tracheophyta</taxon>
        <taxon>Spermatophyta</taxon>
        <taxon>Magnoliopsida</taxon>
        <taxon>Proteales</taxon>
        <taxon>Nelumbonaceae</taxon>
        <taxon>Nelumbo</taxon>
    </lineage>
</organism>
<comment type="caution">
    <text evidence="3">The sequence shown here is derived from an EMBL/GenBank/DDBJ whole genome shotgun (WGS) entry which is preliminary data.</text>
</comment>
<keyword evidence="4" id="KW-1185">Reference proteome</keyword>
<dbReference type="Pfam" id="PF20431">
    <property type="entry name" value="E_motif"/>
    <property type="match status" value="1"/>
</dbReference>
<dbReference type="PANTHER" id="PTHR47926:SF347">
    <property type="entry name" value="PENTATRICOPEPTIDE REPEAT-CONTAINING PROTEIN"/>
    <property type="match status" value="1"/>
</dbReference>
<keyword evidence="1" id="KW-0677">Repeat</keyword>
<dbReference type="PROSITE" id="PS51375">
    <property type="entry name" value="PPR"/>
    <property type="match status" value="1"/>
</dbReference>
<dbReference type="InterPro" id="IPR046960">
    <property type="entry name" value="PPR_At4g14850-like_plant"/>
</dbReference>
<dbReference type="InterPro" id="IPR011990">
    <property type="entry name" value="TPR-like_helical_dom_sf"/>
</dbReference>
<dbReference type="AlphaFoldDB" id="A0A822YUN7"/>
<accession>A0A822YUN7</accession>
<dbReference type="EMBL" id="DUZY01000004">
    <property type="protein sequence ID" value="DAD37804.1"/>
    <property type="molecule type" value="Genomic_DNA"/>
</dbReference>
<protein>
    <recommendedName>
        <fullName evidence="5">Pentatricopeptide repeat-containing protein</fullName>
    </recommendedName>
</protein>
<dbReference type="Pfam" id="PF01535">
    <property type="entry name" value="PPR"/>
    <property type="match status" value="1"/>
</dbReference>
<gene>
    <name evidence="3" type="ORF">HUJ06_008445</name>
</gene>
<dbReference type="Proteomes" id="UP000607653">
    <property type="component" value="Unassembled WGS sequence"/>
</dbReference>
<proteinExistence type="predicted"/>
<evidence type="ECO:0008006" key="5">
    <source>
        <dbReference type="Google" id="ProtNLM"/>
    </source>
</evidence>
<dbReference type="InterPro" id="IPR046848">
    <property type="entry name" value="E_motif"/>
</dbReference>
<evidence type="ECO:0000256" key="1">
    <source>
        <dbReference type="ARBA" id="ARBA00022737"/>
    </source>
</evidence>
<dbReference type="FunFam" id="1.25.40.10:FF:000381">
    <property type="entry name" value="Pentatricopeptide repeat-containing protein"/>
    <property type="match status" value="1"/>
</dbReference>
<dbReference type="GO" id="GO:0009451">
    <property type="term" value="P:RNA modification"/>
    <property type="evidence" value="ECO:0007669"/>
    <property type="project" value="InterPro"/>
</dbReference>